<dbReference type="Proteomes" id="UP000245119">
    <property type="component" value="Linkage Group LG10"/>
</dbReference>
<organism evidence="1 2">
    <name type="scientific">Pomacea canaliculata</name>
    <name type="common">Golden apple snail</name>
    <dbReference type="NCBI Taxonomy" id="400727"/>
    <lineage>
        <taxon>Eukaryota</taxon>
        <taxon>Metazoa</taxon>
        <taxon>Spiralia</taxon>
        <taxon>Lophotrochozoa</taxon>
        <taxon>Mollusca</taxon>
        <taxon>Gastropoda</taxon>
        <taxon>Caenogastropoda</taxon>
        <taxon>Architaenioglossa</taxon>
        <taxon>Ampullarioidea</taxon>
        <taxon>Ampullariidae</taxon>
        <taxon>Pomacea</taxon>
    </lineage>
</organism>
<sequence>MAEEEKREREELKGVEFTWVEKKCNTRVEKDGHTHLEAHGCVQTSREDPSRLTISGWMLFVGTYTPSV</sequence>
<name>A0A2T7NPL1_POMCA</name>
<comment type="caution">
    <text evidence="1">The sequence shown here is derived from an EMBL/GenBank/DDBJ whole genome shotgun (WGS) entry which is preliminary data.</text>
</comment>
<evidence type="ECO:0000313" key="2">
    <source>
        <dbReference type="Proteomes" id="UP000245119"/>
    </source>
</evidence>
<protein>
    <submittedName>
        <fullName evidence="1">Uncharacterized protein</fullName>
    </submittedName>
</protein>
<proteinExistence type="predicted"/>
<reference evidence="1 2" key="1">
    <citation type="submission" date="2018-04" db="EMBL/GenBank/DDBJ databases">
        <title>The genome of golden apple snail Pomacea canaliculata provides insight into stress tolerance and invasive adaptation.</title>
        <authorList>
            <person name="Liu C."/>
            <person name="Liu B."/>
            <person name="Ren Y."/>
            <person name="Zhang Y."/>
            <person name="Wang H."/>
            <person name="Li S."/>
            <person name="Jiang F."/>
            <person name="Yin L."/>
            <person name="Zhang G."/>
            <person name="Qian W."/>
            <person name="Fan W."/>
        </authorList>
    </citation>
    <scope>NUCLEOTIDE SEQUENCE [LARGE SCALE GENOMIC DNA]</scope>
    <source>
        <strain evidence="1">SZHN2017</strain>
        <tissue evidence="1">Muscle</tissue>
    </source>
</reference>
<evidence type="ECO:0000313" key="1">
    <source>
        <dbReference type="EMBL" id="PVD23110.1"/>
    </source>
</evidence>
<gene>
    <name evidence="1" type="ORF">C0Q70_16373</name>
</gene>
<keyword evidence="2" id="KW-1185">Reference proteome</keyword>
<accession>A0A2T7NPL1</accession>
<dbReference type="EMBL" id="PZQS01000010">
    <property type="protein sequence ID" value="PVD23110.1"/>
    <property type="molecule type" value="Genomic_DNA"/>
</dbReference>
<dbReference type="AlphaFoldDB" id="A0A2T7NPL1"/>